<dbReference type="AlphaFoldDB" id="J3NXK1"/>
<evidence type="ECO:0000313" key="1">
    <source>
        <dbReference type="EMBL" id="EJT76083.1"/>
    </source>
</evidence>
<reference evidence="1" key="2">
    <citation type="submission" date="2010-07" db="EMBL/GenBank/DDBJ databases">
        <authorList>
            <consortium name="The Broad Institute Genome Sequencing Platform"/>
            <consortium name="Broad Institute Genome Sequencing Center for Infectious Disease"/>
            <person name="Ma L.-J."/>
            <person name="Dead R."/>
            <person name="Young S."/>
            <person name="Zeng Q."/>
            <person name="Koehrsen M."/>
            <person name="Alvarado L."/>
            <person name="Berlin A."/>
            <person name="Chapman S.B."/>
            <person name="Chen Z."/>
            <person name="Freedman E."/>
            <person name="Gellesch M."/>
            <person name="Goldberg J."/>
            <person name="Griggs A."/>
            <person name="Gujja S."/>
            <person name="Heilman E.R."/>
            <person name="Heiman D."/>
            <person name="Hepburn T."/>
            <person name="Howarth C."/>
            <person name="Jen D."/>
            <person name="Larson L."/>
            <person name="Mehta T."/>
            <person name="Neiman D."/>
            <person name="Pearson M."/>
            <person name="Roberts A."/>
            <person name="Saif S."/>
            <person name="Shea T."/>
            <person name="Shenoy N."/>
            <person name="Sisk P."/>
            <person name="Stolte C."/>
            <person name="Sykes S."/>
            <person name="Walk T."/>
            <person name="White J."/>
            <person name="Yandava C."/>
            <person name="Haas B."/>
            <person name="Nusbaum C."/>
            <person name="Birren B."/>
        </authorList>
    </citation>
    <scope>NUCLEOTIDE SEQUENCE</scope>
    <source>
        <strain evidence="1">R3-111a-1</strain>
    </source>
</reference>
<keyword evidence="3" id="KW-1185">Reference proteome</keyword>
<dbReference type="VEuPathDB" id="FungiDB:GGTG_06007"/>
<organism evidence="1">
    <name type="scientific">Gaeumannomyces tritici (strain R3-111a-1)</name>
    <name type="common">Wheat and barley take-all root rot fungus</name>
    <name type="synonym">Gaeumannomyces graminis var. tritici</name>
    <dbReference type="NCBI Taxonomy" id="644352"/>
    <lineage>
        <taxon>Eukaryota</taxon>
        <taxon>Fungi</taxon>
        <taxon>Dikarya</taxon>
        <taxon>Ascomycota</taxon>
        <taxon>Pezizomycotina</taxon>
        <taxon>Sordariomycetes</taxon>
        <taxon>Sordariomycetidae</taxon>
        <taxon>Magnaporthales</taxon>
        <taxon>Magnaporthaceae</taxon>
        <taxon>Gaeumannomyces</taxon>
    </lineage>
</organism>
<evidence type="ECO:0000313" key="3">
    <source>
        <dbReference type="Proteomes" id="UP000006039"/>
    </source>
</evidence>
<sequence>MLARLGMSSLDARRMLCTEGFIAGFDIPFTARGIISLGSGAVRAAVDVEKQRNQTSRPKTGERALLVMGSVHADPDLEVPAGRL</sequence>
<dbReference type="Proteomes" id="UP000006039">
    <property type="component" value="Unassembled WGS sequence"/>
</dbReference>
<dbReference type="HOGENOM" id="CLU_2527583_0_0_1"/>
<reference evidence="2" key="5">
    <citation type="submission" date="2018-04" db="UniProtKB">
        <authorList>
            <consortium name="EnsemblFungi"/>
        </authorList>
    </citation>
    <scope>IDENTIFICATION</scope>
    <source>
        <strain evidence="2">R3-111a-1</strain>
    </source>
</reference>
<dbReference type="RefSeq" id="XP_009222083.1">
    <property type="nucleotide sequence ID" value="XM_009223819.1"/>
</dbReference>
<dbReference type="EnsemblFungi" id="EJT76083">
    <property type="protein sequence ID" value="EJT76083"/>
    <property type="gene ID" value="GGTG_06007"/>
</dbReference>
<dbReference type="GeneID" id="20346465"/>
<evidence type="ECO:0000313" key="2">
    <source>
        <dbReference type="EnsemblFungi" id="EJT76083"/>
    </source>
</evidence>
<gene>
    <name evidence="2" type="primary">20346465</name>
    <name evidence="1" type="ORF">GGTG_06007</name>
</gene>
<name>J3NXK1_GAET3</name>
<protein>
    <submittedName>
        <fullName evidence="1 2">Uncharacterized protein</fullName>
    </submittedName>
</protein>
<reference evidence="1" key="3">
    <citation type="submission" date="2010-09" db="EMBL/GenBank/DDBJ databases">
        <title>Annotation of Gaeumannomyces graminis var. tritici R3-111a-1.</title>
        <authorList>
            <consortium name="The Broad Institute Genome Sequencing Platform"/>
            <person name="Ma L.-J."/>
            <person name="Dead R."/>
            <person name="Young S.K."/>
            <person name="Zeng Q."/>
            <person name="Gargeya S."/>
            <person name="Fitzgerald M."/>
            <person name="Haas B."/>
            <person name="Abouelleil A."/>
            <person name="Alvarado L."/>
            <person name="Arachchi H.M."/>
            <person name="Berlin A."/>
            <person name="Brown A."/>
            <person name="Chapman S.B."/>
            <person name="Chen Z."/>
            <person name="Dunbar C."/>
            <person name="Freedman E."/>
            <person name="Gearin G."/>
            <person name="Gellesch M."/>
            <person name="Goldberg J."/>
            <person name="Griggs A."/>
            <person name="Gujja S."/>
            <person name="Heiman D."/>
            <person name="Howarth C."/>
            <person name="Larson L."/>
            <person name="Lui A."/>
            <person name="MacDonald P.J.P."/>
            <person name="Mehta T."/>
            <person name="Montmayeur A."/>
            <person name="Murphy C."/>
            <person name="Neiman D."/>
            <person name="Pearson M."/>
            <person name="Priest M."/>
            <person name="Roberts A."/>
            <person name="Saif S."/>
            <person name="Shea T."/>
            <person name="Shenoy N."/>
            <person name="Sisk P."/>
            <person name="Stolte C."/>
            <person name="Sykes S."/>
            <person name="Yandava C."/>
            <person name="Wortman J."/>
            <person name="Nusbaum C."/>
            <person name="Birren B."/>
        </authorList>
    </citation>
    <scope>NUCLEOTIDE SEQUENCE</scope>
    <source>
        <strain evidence="1">R3-111a-1</strain>
    </source>
</reference>
<reference evidence="2" key="4">
    <citation type="journal article" date="2015" name="G3 (Bethesda)">
        <title>Genome sequences of three phytopathogenic species of the Magnaporthaceae family of fungi.</title>
        <authorList>
            <person name="Okagaki L.H."/>
            <person name="Nunes C.C."/>
            <person name="Sailsbery J."/>
            <person name="Clay B."/>
            <person name="Brown D."/>
            <person name="John T."/>
            <person name="Oh Y."/>
            <person name="Young N."/>
            <person name="Fitzgerald M."/>
            <person name="Haas B.J."/>
            <person name="Zeng Q."/>
            <person name="Young S."/>
            <person name="Adiconis X."/>
            <person name="Fan L."/>
            <person name="Levin J.Z."/>
            <person name="Mitchell T.K."/>
            <person name="Okubara P.A."/>
            <person name="Farman M.L."/>
            <person name="Kohn L.M."/>
            <person name="Birren B."/>
            <person name="Ma L.-J."/>
            <person name="Dean R.A."/>
        </authorList>
    </citation>
    <scope>NUCLEOTIDE SEQUENCE</scope>
    <source>
        <strain evidence="2">R3-111a-1</strain>
    </source>
</reference>
<dbReference type="EMBL" id="GL385397">
    <property type="protein sequence ID" value="EJT76083.1"/>
    <property type="molecule type" value="Genomic_DNA"/>
</dbReference>
<reference evidence="3" key="1">
    <citation type="submission" date="2010-07" db="EMBL/GenBank/DDBJ databases">
        <title>The genome sequence of Gaeumannomyces graminis var. tritici strain R3-111a-1.</title>
        <authorList>
            <consortium name="The Broad Institute Genome Sequencing Platform"/>
            <person name="Ma L.-J."/>
            <person name="Dead R."/>
            <person name="Young S."/>
            <person name="Zeng Q."/>
            <person name="Koehrsen M."/>
            <person name="Alvarado L."/>
            <person name="Berlin A."/>
            <person name="Chapman S.B."/>
            <person name="Chen Z."/>
            <person name="Freedman E."/>
            <person name="Gellesch M."/>
            <person name="Goldberg J."/>
            <person name="Griggs A."/>
            <person name="Gujja S."/>
            <person name="Heilman E.R."/>
            <person name="Heiman D."/>
            <person name="Hepburn T."/>
            <person name="Howarth C."/>
            <person name="Jen D."/>
            <person name="Larson L."/>
            <person name="Mehta T."/>
            <person name="Neiman D."/>
            <person name="Pearson M."/>
            <person name="Roberts A."/>
            <person name="Saif S."/>
            <person name="Shea T."/>
            <person name="Shenoy N."/>
            <person name="Sisk P."/>
            <person name="Stolte C."/>
            <person name="Sykes S."/>
            <person name="Walk T."/>
            <person name="White J."/>
            <person name="Yandava C."/>
            <person name="Haas B."/>
            <person name="Nusbaum C."/>
            <person name="Birren B."/>
        </authorList>
    </citation>
    <scope>NUCLEOTIDE SEQUENCE [LARGE SCALE GENOMIC DNA]</scope>
    <source>
        <strain evidence="3">R3-111a-1</strain>
    </source>
</reference>
<proteinExistence type="predicted"/>
<accession>J3NXK1</accession>